<dbReference type="EMBL" id="CAJVQC010012737">
    <property type="protein sequence ID" value="CAG8641427.1"/>
    <property type="molecule type" value="Genomic_DNA"/>
</dbReference>
<dbReference type="Proteomes" id="UP000789920">
    <property type="component" value="Unassembled WGS sequence"/>
</dbReference>
<feature type="non-terminal residue" evidence="1">
    <location>
        <position position="1"/>
    </location>
</feature>
<keyword evidence="2" id="KW-1185">Reference proteome</keyword>
<proteinExistence type="predicted"/>
<comment type="caution">
    <text evidence="1">The sequence shown here is derived from an EMBL/GenBank/DDBJ whole genome shotgun (WGS) entry which is preliminary data.</text>
</comment>
<name>A0ACA9NAF8_9GLOM</name>
<evidence type="ECO:0000313" key="1">
    <source>
        <dbReference type="EMBL" id="CAG8641427.1"/>
    </source>
</evidence>
<organism evidence="1 2">
    <name type="scientific">Racocetra persica</name>
    <dbReference type="NCBI Taxonomy" id="160502"/>
    <lineage>
        <taxon>Eukaryota</taxon>
        <taxon>Fungi</taxon>
        <taxon>Fungi incertae sedis</taxon>
        <taxon>Mucoromycota</taxon>
        <taxon>Glomeromycotina</taxon>
        <taxon>Glomeromycetes</taxon>
        <taxon>Diversisporales</taxon>
        <taxon>Gigasporaceae</taxon>
        <taxon>Racocetra</taxon>
    </lineage>
</organism>
<accession>A0ACA9NAF8</accession>
<gene>
    <name evidence="1" type="ORF">RPERSI_LOCUS7499</name>
</gene>
<evidence type="ECO:0000313" key="2">
    <source>
        <dbReference type="Proteomes" id="UP000789920"/>
    </source>
</evidence>
<sequence>KHMFQEPNQNLQKINERFELTTLLPLTEWTKMILRTYLTTIPASFSYSYSSFRNKILKRLHFCPRPSGPNDTQNISYGRFL</sequence>
<reference evidence="1" key="1">
    <citation type="submission" date="2021-06" db="EMBL/GenBank/DDBJ databases">
        <authorList>
            <person name="Kallberg Y."/>
            <person name="Tangrot J."/>
            <person name="Rosling A."/>
        </authorList>
    </citation>
    <scope>NUCLEOTIDE SEQUENCE</scope>
    <source>
        <strain evidence="1">MA461A</strain>
    </source>
</reference>
<protein>
    <submittedName>
        <fullName evidence="1">1828_t:CDS:1</fullName>
    </submittedName>
</protein>